<comment type="caution">
    <text evidence="2">The sequence shown here is derived from an EMBL/GenBank/DDBJ whole genome shotgun (WGS) entry which is preliminary data.</text>
</comment>
<reference evidence="3" key="1">
    <citation type="submission" date="2019-09" db="EMBL/GenBank/DDBJ databases">
        <authorList>
            <person name="Jung D.-H."/>
        </authorList>
    </citation>
    <scope>NUCLEOTIDE SEQUENCE [LARGE SCALE GENOMIC DNA]</scope>
    <source>
        <strain evidence="3">JA-25</strain>
    </source>
</reference>
<name>A0ABX0QBY0_9BACT</name>
<dbReference type="RefSeq" id="WP_166691044.1">
    <property type="nucleotide sequence ID" value="NZ_WAEL01000001.1"/>
</dbReference>
<evidence type="ECO:0000313" key="3">
    <source>
        <dbReference type="Proteomes" id="UP000606008"/>
    </source>
</evidence>
<dbReference type="EMBL" id="WAEL01000001">
    <property type="protein sequence ID" value="NID09413.1"/>
    <property type="molecule type" value="Genomic_DNA"/>
</dbReference>
<gene>
    <name evidence="2" type="ORF">F7231_04460</name>
</gene>
<reference evidence="3" key="2">
    <citation type="submission" date="2023-07" db="EMBL/GenBank/DDBJ databases">
        <authorList>
            <person name="Jung D.-H."/>
        </authorList>
    </citation>
    <scope>NUCLEOTIDE SEQUENCE [LARGE SCALE GENOMIC DNA]</scope>
    <source>
        <strain evidence="3">JA-25</strain>
    </source>
</reference>
<evidence type="ECO:0000313" key="2">
    <source>
        <dbReference type="EMBL" id="NID09413.1"/>
    </source>
</evidence>
<dbReference type="InterPro" id="IPR011604">
    <property type="entry name" value="PDDEXK-like_dom_sf"/>
</dbReference>
<protein>
    <recommendedName>
        <fullName evidence="1">Putative exodeoxyribonuclease 8 PDDEXK-like domain-containing protein</fullName>
    </recommendedName>
</protein>
<proteinExistence type="predicted"/>
<dbReference type="Pfam" id="PF12684">
    <property type="entry name" value="DUF3799"/>
    <property type="match status" value="1"/>
</dbReference>
<evidence type="ECO:0000259" key="1">
    <source>
        <dbReference type="Pfam" id="PF12684"/>
    </source>
</evidence>
<organism evidence="2 3">
    <name type="scientific">Fibrivirga algicola</name>
    <dbReference type="NCBI Taxonomy" id="2950420"/>
    <lineage>
        <taxon>Bacteria</taxon>
        <taxon>Pseudomonadati</taxon>
        <taxon>Bacteroidota</taxon>
        <taxon>Cytophagia</taxon>
        <taxon>Cytophagales</taxon>
        <taxon>Spirosomataceae</taxon>
        <taxon>Fibrivirga</taxon>
    </lineage>
</organism>
<feature type="domain" description="Putative exodeoxyribonuclease 8 PDDEXK-like" evidence="1">
    <location>
        <begin position="67"/>
        <end position="197"/>
    </location>
</feature>
<sequence>MTYTEHQYRTELKRYANSDLSELSGKPRFNVKPETMAFGTAFHTMTLEPDKPVEGWDLLTAPQQWQLCSMWGQVMNDESIAPLLAKSEHEQVRCWDDPITGLPLKAKIDGWLDRGRYVHVIDLKTTSCRSEDEFIKTCQDYNYDRQGAFYLSSDQRAAYFSIVGVQKQPPYQVWHHRYHIDSDFIQTGMKKMRYLLALAKEEADKPNGWRPSSWSRIEQQA</sequence>
<accession>A0ABX0QBY0</accession>
<dbReference type="Gene3D" id="3.90.320.10">
    <property type="match status" value="1"/>
</dbReference>
<dbReference type="Proteomes" id="UP000606008">
    <property type="component" value="Unassembled WGS sequence"/>
</dbReference>
<dbReference type="InterPro" id="IPR024432">
    <property type="entry name" value="Put_RecE_PDDEXK-like_dom"/>
</dbReference>
<keyword evidence="3" id="KW-1185">Reference proteome</keyword>